<dbReference type="Proteomes" id="UP000001449">
    <property type="component" value="Chromosome 9"/>
</dbReference>
<dbReference type="InterPro" id="IPR031468">
    <property type="entry name" value="SMP_LBD"/>
</dbReference>
<proteinExistence type="predicted"/>
<dbReference type="PANTHER" id="PTHR10774">
    <property type="entry name" value="EXTENDED SYNAPTOTAGMIN-RELATED"/>
    <property type="match status" value="1"/>
</dbReference>
<dbReference type="PANTHER" id="PTHR10774:SF190">
    <property type="entry name" value="C2 CALCIUM_LIPID-BINDING ENDONUCLEASE_EXONUCLEASE_PHOSPHATASE-RELATED"/>
    <property type="match status" value="1"/>
</dbReference>
<evidence type="ECO:0000256" key="5">
    <source>
        <dbReference type="ARBA" id="ARBA00023136"/>
    </source>
</evidence>
<dbReference type="PROSITE" id="PS51847">
    <property type="entry name" value="SMP"/>
    <property type="match status" value="1"/>
</dbReference>
<accession>B8C8F1</accession>
<dbReference type="EMBL" id="CM000645">
    <property type="protein sequence ID" value="EED90278.1"/>
    <property type="molecule type" value="Genomic_DNA"/>
</dbReference>
<dbReference type="AlphaFoldDB" id="B8C8F1"/>
<keyword evidence="3" id="KW-0445">Lipid transport</keyword>
<reference evidence="8 9" key="2">
    <citation type="journal article" date="2008" name="Nature">
        <title>The Phaeodactylum genome reveals the evolutionary history of diatom genomes.</title>
        <authorList>
            <person name="Bowler C."/>
            <person name="Allen A.E."/>
            <person name="Badger J.H."/>
            <person name="Grimwood J."/>
            <person name="Jabbari K."/>
            <person name="Kuo A."/>
            <person name="Maheswari U."/>
            <person name="Martens C."/>
            <person name="Maumus F."/>
            <person name="Otillar R.P."/>
            <person name="Rayko E."/>
            <person name="Salamov A."/>
            <person name="Vandepoele K."/>
            <person name="Beszteri B."/>
            <person name="Gruber A."/>
            <person name="Heijde M."/>
            <person name="Katinka M."/>
            <person name="Mock T."/>
            <person name="Valentin K."/>
            <person name="Verret F."/>
            <person name="Berges J.A."/>
            <person name="Brownlee C."/>
            <person name="Cadoret J.P."/>
            <person name="Chiovitti A."/>
            <person name="Choi C.J."/>
            <person name="Coesel S."/>
            <person name="De Martino A."/>
            <person name="Detter J.C."/>
            <person name="Durkin C."/>
            <person name="Falciatore A."/>
            <person name="Fournet J."/>
            <person name="Haruta M."/>
            <person name="Huysman M.J."/>
            <person name="Jenkins B.D."/>
            <person name="Jiroutova K."/>
            <person name="Jorgensen R.E."/>
            <person name="Joubert Y."/>
            <person name="Kaplan A."/>
            <person name="Kroger N."/>
            <person name="Kroth P.G."/>
            <person name="La Roche J."/>
            <person name="Lindquist E."/>
            <person name="Lommer M."/>
            <person name="Martin-Jezequel V."/>
            <person name="Lopez P.J."/>
            <person name="Lucas S."/>
            <person name="Mangogna M."/>
            <person name="McGinnis K."/>
            <person name="Medlin L.K."/>
            <person name="Montsant A."/>
            <person name="Oudot-Le Secq M.P."/>
            <person name="Napoli C."/>
            <person name="Obornik M."/>
            <person name="Parker M.S."/>
            <person name="Petit J.L."/>
            <person name="Porcel B.M."/>
            <person name="Poulsen N."/>
            <person name="Robison M."/>
            <person name="Rychlewski L."/>
            <person name="Rynearson T.A."/>
            <person name="Schmutz J."/>
            <person name="Shapiro H."/>
            <person name="Siaut M."/>
            <person name="Stanley M."/>
            <person name="Sussman M.R."/>
            <person name="Taylor A.R."/>
            <person name="Vardi A."/>
            <person name="von Dassow P."/>
            <person name="Vyverman W."/>
            <person name="Willis A."/>
            <person name="Wyrwicz L.S."/>
            <person name="Rokhsar D.S."/>
            <person name="Weissenbach J."/>
            <person name="Armbrust E.V."/>
            <person name="Green B.R."/>
            <person name="Van de Peer Y."/>
            <person name="Grigoriev I.V."/>
        </authorList>
    </citation>
    <scope>NUCLEOTIDE SEQUENCE [LARGE SCALE GENOMIC DNA]</scope>
    <source>
        <strain evidence="8 9">CCMP1335</strain>
    </source>
</reference>
<evidence type="ECO:0000256" key="2">
    <source>
        <dbReference type="ARBA" id="ARBA00022448"/>
    </source>
</evidence>
<dbReference type="GeneID" id="7448091"/>
<dbReference type="GO" id="GO:0008289">
    <property type="term" value="F:lipid binding"/>
    <property type="evidence" value="ECO:0007669"/>
    <property type="project" value="UniProtKB-KW"/>
</dbReference>
<evidence type="ECO:0000259" key="7">
    <source>
        <dbReference type="PROSITE" id="PS51847"/>
    </source>
</evidence>
<evidence type="ECO:0000256" key="6">
    <source>
        <dbReference type="SAM" id="Phobius"/>
    </source>
</evidence>
<sequence>MVVLRCKDESIYPSEPNNDSNNHNEIRRRYATRSSTSLSAAAASAWLFTPERTSAILSDVVTDAALKSADVVLDAASYAASQAATVTTETVVRTIYKAPFLSLAISFLLGGLFFSTVAAFVAAIYSIGKENTRRMKEVGGILWRRNWSVVALSLAVTRDVLIGREKLSGFKNRFPAALQTLKDGFAEVRRVFTESVDAIKKETQMYSAAVGLPGLIPIQYIFDRIFPSTLTAPFESALEDALQQTARDNTQIRKLILKKFSMGEKAPRILEARLFDLGDKDMAFDLEILWKSDARADLKMKVAGWGTEIPVTISNLRFEGPVRLIVVGLRPEEPGWEAMLISLPRPPQIGFDLKVAGGLITQIPWLRNELAKMLDDAVAAEVLWPRRAVVSAPSPFKAKPLLNPMQMLTLMRDDPLLRRERELMESIPDDFRSTYEASSQEDIPDFVIREVSEKTEGGDNDDDEGGEIGNARSAVPRMRQRLRFWQRNKQAVASEATADTLQRIAQSLSQENVAVARVRVVEGVEEKKGMFQRMMSNVFLPRSLMSYASKEAF</sequence>
<feature type="transmembrane region" description="Helical" evidence="6">
    <location>
        <begin position="100"/>
        <end position="127"/>
    </location>
</feature>
<dbReference type="GO" id="GO:0005783">
    <property type="term" value="C:endoplasmic reticulum"/>
    <property type="evidence" value="ECO:0000318"/>
    <property type="project" value="GO_Central"/>
</dbReference>
<keyword evidence="2" id="KW-0813">Transport</keyword>
<dbReference type="STRING" id="35128.B8C8F1"/>
<dbReference type="InterPro" id="IPR045050">
    <property type="entry name" value="Synaptotagmin_plant"/>
</dbReference>
<dbReference type="CDD" id="cd21669">
    <property type="entry name" value="SMP_SF"/>
    <property type="match status" value="1"/>
</dbReference>
<dbReference type="InParanoid" id="B8C8F1"/>
<evidence type="ECO:0000313" key="8">
    <source>
        <dbReference type="EMBL" id="EED90278.1"/>
    </source>
</evidence>
<evidence type="ECO:0000256" key="3">
    <source>
        <dbReference type="ARBA" id="ARBA00023055"/>
    </source>
</evidence>
<reference evidence="8 9" key="1">
    <citation type="journal article" date="2004" name="Science">
        <title>The genome of the diatom Thalassiosira pseudonana: ecology, evolution, and metabolism.</title>
        <authorList>
            <person name="Armbrust E.V."/>
            <person name="Berges J.A."/>
            <person name="Bowler C."/>
            <person name="Green B.R."/>
            <person name="Martinez D."/>
            <person name="Putnam N.H."/>
            <person name="Zhou S."/>
            <person name="Allen A.E."/>
            <person name="Apt K.E."/>
            <person name="Bechner M."/>
            <person name="Brzezinski M.A."/>
            <person name="Chaal B.K."/>
            <person name="Chiovitti A."/>
            <person name="Davis A.K."/>
            <person name="Demarest M.S."/>
            <person name="Detter J.C."/>
            <person name="Glavina T."/>
            <person name="Goodstein D."/>
            <person name="Hadi M.Z."/>
            <person name="Hellsten U."/>
            <person name="Hildebrand M."/>
            <person name="Jenkins B.D."/>
            <person name="Jurka J."/>
            <person name="Kapitonov V.V."/>
            <person name="Kroger N."/>
            <person name="Lau W.W."/>
            <person name="Lane T.W."/>
            <person name="Larimer F.W."/>
            <person name="Lippmeier J.C."/>
            <person name="Lucas S."/>
            <person name="Medina M."/>
            <person name="Montsant A."/>
            <person name="Obornik M."/>
            <person name="Parker M.S."/>
            <person name="Palenik B."/>
            <person name="Pazour G.J."/>
            <person name="Richardson P.M."/>
            <person name="Rynearson T.A."/>
            <person name="Saito M.A."/>
            <person name="Schwartz D.C."/>
            <person name="Thamatrakoln K."/>
            <person name="Valentin K."/>
            <person name="Vardi A."/>
            <person name="Wilkerson F.P."/>
            <person name="Rokhsar D.S."/>
        </authorList>
    </citation>
    <scope>NUCLEOTIDE SEQUENCE [LARGE SCALE GENOMIC DNA]</scope>
    <source>
        <strain evidence="8 9">CCMP1335</strain>
    </source>
</reference>
<dbReference type="KEGG" id="tps:THAPSDRAFT_24025"/>
<dbReference type="RefSeq" id="XP_002292303.1">
    <property type="nucleotide sequence ID" value="XM_002292267.1"/>
</dbReference>
<dbReference type="GO" id="GO:0016020">
    <property type="term" value="C:membrane"/>
    <property type="evidence" value="ECO:0007669"/>
    <property type="project" value="UniProtKB-SubCell"/>
</dbReference>
<evidence type="ECO:0000256" key="4">
    <source>
        <dbReference type="ARBA" id="ARBA00023121"/>
    </source>
</evidence>
<feature type="domain" description="SMP-LTD" evidence="7">
    <location>
        <begin position="216"/>
        <end position="393"/>
    </location>
</feature>
<dbReference type="GO" id="GO:0006869">
    <property type="term" value="P:lipid transport"/>
    <property type="evidence" value="ECO:0007669"/>
    <property type="project" value="UniProtKB-KW"/>
</dbReference>
<evidence type="ECO:0000313" key="9">
    <source>
        <dbReference type="Proteomes" id="UP000001449"/>
    </source>
</evidence>
<keyword evidence="6" id="KW-0812">Transmembrane</keyword>
<organism evidence="8 9">
    <name type="scientific">Thalassiosira pseudonana</name>
    <name type="common">Marine diatom</name>
    <name type="synonym">Cyclotella nana</name>
    <dbReference type="NCBI Taxonomy" id="35128"/>
    <lineage>
        <taxon>Eukaryota</taxon>
        <taxon>Sar</taxon>
        <taxon>Stramenopiles</taxon>
        <taxon>Ochrophyta</taxon>
        <taxon>Bacillariophyta</taxon>
        <taxon>Coscinodiscophyceae</taxon>
        <taxon>Thalassiosirophycidae</taxon>
        <taxon>Thalassiosirales</taxon>
        <taxon>Thalassiosiraceae</taxon>
        <taxon>Thalassiosira</taxon>
    </lineage>
</organism>
<name>B8C8F1_THAPS</name>
<keyword evidence="4" id="KW-0446">Lipid-binding</keyword>
<keyword evidence="5 6" id="KW-0472">Membrane</keyword>
<comment type="subcellular location">
    <subcellularLocation>
        <location evidence="1">Membrane</location>
    </subcellularLocation>
</comment>
<protein>
    <recommendedName>
        <fullName evidence="7">SMP-LTD domain-containing protein</fullName>
    </recommendedName>
</protein>
<gene>
    <name evidence="8" type="ORF">THAPSDRAFT_24025</name>
</gene>
<evidence type="ECO:0000256" key="1">
    <source>
        <dbReference type="ARBA" id="ARBA00004370"/>
    </source>
</evidence>
<keyword evidence="9" id="KW-1185">Reference proteome</keyword>
<keyword evidence="6" id="KW-1133">Transmembrane helix</keyword>